<dbReference type="SUPFAM" id="SSF48371">
    <property type="entry name" value="ARM repeat"/>
    <property type="match status" value="1"/>
</dbReference>
<dbReference type="AlphaFoldDB" id="A0A0N5CVY8"/>
<dbReference type="InterPro" id="IPR016024">
    <property type="entry name" value="ARM-type_fold"/>
</dbReference>
<dbReference type="GO" id="GO:0006446">
    <property type="term" value="P:regulation of translational initiation"/>
    <property type="evidence" value="ECO:0007669"/>
    <property type="project" value="TreeGrafter"/>
</dbReference>
<evidence type="ECO:0000313" key="2">
    <source>
        <dbReference type="EMBL" id="VDN01599.1"/>
    </source>
</evidence>
<dbReference type="WBParaSite" id="TCLT_0000449201-mRNA-1">
    <property type="protein sequence ID" value="TCLT_0000449201-mRNA-1"/>
    <property type="gene ID" value="TCLT_0000449201"/>
</dbReference>
<evidence type="ECO:0000313" key="4">
    <source>
        <dbReference type="WBParaSite" id="TCLT_0000449201-mRNA-1"/>
    </source>
</evidence>
<dbReference type="GO" id="GO:0008494">
    <property type="term" value="F:translation activator activity"/>
    <property type="evidence" value="ECO:0007669"/>
    <property type="project" value="TreeGrafter"/>
</dbReference>
<dbReference type="Proteomes" id="UP000276776">
    <property type="component" value="Unassembled WGS sequence"/>
</dbReference>
<proteinExistence type="predicted"/>
<accession>A0A0N5CVY8</accession>
<evidence type="ECO:0000256" key="1">
    <source>
        <dbReference type="SAM" id="MobiDB-lite"/>
    </source>
</evidence>
<reference evidence="4" key="1">
    <citation type="submission" date="2017-02" db="UniProtKB">
        <authorList>
            <consortium name="WormBaseParasite"/>
        </authorList>
    </citation>
    <scope>IDENTIFICATION</scope>
</reference>
<dbReference type="OMA" id="HQRWLSE"/>
<evidence type="ECO:0000313" key="3">
    <source>
        <dbReference type="Proteomes" id="UP000276776"/>
    </source>
</evidence>
<dbReference type="PANTHER" id="PTHR23254:SF16">
    <property type="entry name" value="CBP80_20-DEPENDENT TRANSLATION INITIATION FACTOR"/>
    <property type="match status" value="1"/>
</dbReference>
<dbReference type="Gene3D" id="1.25.40.180">
    <property type="match status" value="1"/>
</dbReference>
<dbReference type="GO" id="GO:0005829">
    <property type="term" value="C:cytosol"/>
    <property type="evidence" value="ECO:0007669"/>
    <property type="project" value="TreeGrafter"/>
</dbReference>
<organism evidence="4">
    <name type="scientific">Thelazia callipaeda</name>
    <name type="common">Oriental eyeworm</name>
    <name type="synonym">Parasitic nematode</name>
    <dbReference type="NCBI Taxonomy" id="103827"/>
    <lineage>
        <taxon>Eukaryota</taxon>
        <taxon>Metazoa</taxon>
        <taxon>Ecdysozoa</taxon>
        <taxon>Nematoda</taxon>
        <taxon>Chromadorea</taxon>
        <taxon>Rhabditida</taxon>
        <taxon>Spirurina</taxon>
        <taxon>Spiruromorpha</taxon>
        <taxon>Thelazioidea</taxon>
        <taxon>Thelaziidae</taxon>
        <taxon>Thelazia</taxon>
    </lineage>
</organism>
<reference evidence="2 3" key="2">
    <citation type="submission" date="2018-11" db="EMBL/GenBank/DDBJ databases">
        <authorList>
            <consortium name="Pathogen Informatics"/>
        </authorList>
    </citation>
    <scope>NUCLEOTIDE SEQUENCE [LARGE SCALE GENOMIC DNA]</scope>
</reference>
<gene>
    <name evidence="2" type="ORF">TCLT_LOCUS4481</name>
</gene>
<sequence length="263" mass="30445">MCNEYLEESMDEEQLQKLISSLCILSKDGSIPLIEIIPSTVHTFTVLVSAAPCEKLAHHLHQRWLSEANFTKIAARIILHHQHMHETDLGLFSCCLGHVLSDFQFRQQIRQENRLVFRNSVRVMFDFYPVYKQIDATVSECLVEPIFTSLRELINDDPDEKDIEAAAELIIDYGNVLMKIEPDKCNNFITALRAHLCDSHLSSITRRLILQALDFWTYKWNDENFPFCIKQFNETSAQIRKNPKETSQVPSQSITDKNDHHAV</sequence>
<keyword evidence="3" id="KW-1185">Reference proteome</keyword>
<dbReference type="OrthoDB" id="5846767at2759"/>
<dbReference type="EMBL" id="UYYF01004290">
    <property type="protein sequence ID" value="VDN01599.1"/>
    <property type="molecule type" value="Genomic_DNA"/>
</dbReference>
<name>A0A0N5CVY8_THECL</name>
<protein>
    <submittedName>
        <fullName evidence="4">MIF4G domain-containing protein</fullName>
    </submittedName>
</protein>
<feature type="compositionally biased region" description="Polar residues" evidence="1">
    <location>
        <begin position="239"/>
        <end position="255"/>
    </location>
</feature>
<dbReference type="STRING" id="103827.A0A0N5CVY8"/>
<feature type="region of interest" description="Disordered" evidence="1">
    <location>
        <begin position="239"/>
        <end position="263"/>
    </location>
</feature>
<dbReference type="InterPro" id="IPR051367">
    <property type="entry name" value="mRNA_TranslReg/HistoneTransl"/>
</dbReference>
<dbReference type="PANTHER" id="PTHR23254">
    <property type="entry name" value="EIF4G DOMAIN PROTEIN"/>
    <property type="match status" value="1"/>
</dbReference>